<proteinExistence type="predicted"/>
<accession>A0A1A8SZN9</accession>
<evidence type="ECO:0000313" key="5">
    <source>
        <dbReference type="EMBL" id="SBS24676.1"/>
    </source>
</evidence>
<evidence type="ECO:0000259" key="4">
    <source>
        <dbReference type="PROSITE" id="PS50887"/>
    </source>
</evidence>
<dbReference type="Gene3D" id="3.20.20.450">
    <property type="entry name" value="EAL domain"/>
    <property type="match status" value="1"/>
</dbReference>
<dbReference type="SMART" id="SM00052">
    <property type="entry name" value="EAL"/>
    <property type="match status" value="1"/>
</dbReference>
<sequence length="561" mass="63242">MKRQVLKLLVIEDDPQDFILLKECLNKSQRSFYEITHTQHFDEALDLLLSQQYDLVLLDYFLGGHTGIDLLKHTKKVGLDTPVIVLTGHSNIELDDALMRQGAADFIPKDEMSAGLLERGIRHAVERKQVERQIAEMLKRDPLTGLGNRILFEEHIKLAIAKAERNKSQFAVIFIDLDRFNGVNNTLGHHIGDLLLTLIGYRLLNVVDNNDVVARIGGDEFTLLLENVQDDDSVIIAVEKVLSEVMQPAMLGTVTLDVSASVGVAMYPKHGTDGTTLMQKADMALYECKKKTFERCAFYTDELQQKLKRAITLEKEIRLGLQNNEFELYYQPKLDLRTGKLVGAEALIRWPQADGSMRMPNEFIPAANKMGLIVPLGEWVIDRVCQQLHFWLGHEACPVIAFNVSPKQLKSPGFKSSLLEAVKRYNIPPDRLEIELTEDAFIDTSAVNMSLLEDIRQEGIRISIDDFGTGYSSMRYLKAMPINSIKIDRGFVSGGHGEHLSDPTITQAIIFLSKGLSLEVIAEGIETQEQWDELVDYGCTIGQGFFLHRPMPAQDLSRLFF</sequence>
<dbReference type="CDD" id="cd00156">
    <property type="entry name" value="REC"/>
    <property type="match status" value="1"/>
</dbReference>
<dbReference type="EMBL" id="FLOB01000001">
    <property type="protein sequence ID" value="SBS24676.1"/>
    <property type="molecule type" value="Genomic_DNA"/>
</dbReference>
<feature type="modified residue" description="4-aspartylphosphate" evidence="1">
    <location>
        <position position="59"/>
    </location>
</feature>
<dbReference type="Pfam" id="PF00072">
    <property type="entry name" value="Response_reg"/>
    <property type="match status" value="1"/>
</dbReference>
<dbReference type="PROSITE" id="PS50883">
    <property type="entry name" value="EAL"/>
    <property type="match status" value="1"/>
</dbReference>
<gene>
    <name evidence="5" type="primary">cph2_1</name>
    <name evidence="5" type="ORF">MSP8886_00046</name>
</gene>
<dbReference type="PANTHER" id="PTHR44757:SF2">
    <property type="entry name" value="BIOFILM ARCHITECTURE MAINTENANCE PROTEIN MBAA"/>
    <property type="match status" value="1"/>
</dbReference>
<dbReference type="InterPro" id="IPR011006">
    <property type="entry name" value="CheY-like_superfamily"/>
</dbReference>
<dbReference type="SMART" id="SM00267">
    <property type="entry name" value="GGDEF"/>
    <property type="match status" value="1"/>
</dbReference>
<reference evidence="5 6" key="1">
    <citation type="submission" date="2016-06" db="EMBL/GenBank/DDBJ databases">
        <authorList>
            <person name="Kjaerup R.B."/>
            <person name="Dalgaard T.S."/>
            <person name="Juul-Madsen H.R."/>
        </authorList>
    </citation>
    <scope>NUCLEOTIDE SEQUENCE [LARGE SCALE GENOMIC DNA]</scope>
    <source>
        <strain evidence="5 6">CECT 8886</strain>
    </source>
</reference>
<dbReference type="CDD" id="cd01949">
    <property type="entry name" value="GGDEF"/>
    <property type="match status" value="1"/>
</dbReference>
<dbReference type="InterPro" id="IPR035919">
    <property type="entry name" value="EAL_sf"/>
</dbReference>
<dbReference type="OrthoDB" id="9176779at2"/>
<dbReference type="SUPFAM" id="SSF52172">
    <property type="entry name" value="CheY-like"/>
    <property type="match status" value="1"/>
</dbReference>
<evidence type="ECO:0000259" key="2">
    <source>
        <dbReference type="PROSITE" id="PS50110"/>
    </source>
</evidence>
<feature type="domain" description="GGDEF" evidence="4">
    <location>
        <begin position="168"/>
        <end position="301"/>
    </location>
</feature>
<dbReference type="NCBIfam" id="TIGR00254">
    <property type="entry name" value="GGDEF"/>
    <property type="match status" value="1"/>
</dbReference>
<keyword evidence="6" id="KW-1185">Reference proteome</keyword>
<dbReference type="CDD" id="cd01948">
    <property type="entry name" value="EAL"/>
    <property type="match status" value="1"/>
</dbReference>
<dbReference type="Pfam" id="PF00563">
    <property type="entry name" value="EAL"/>
    <property type="match status" value="1"/>
</dbReference>
<dbReference type="PROSITE" id="PS50887">
    <property type="entry name" value="GGDEF"/>
    <property type="match status" value="1"/>
</dbReference>
<dbReference type="SMART" id="SM00448">
    <property type="entry name" value="REC"/>
    <property type="match status" value="1"/>
</dbReference>
<name>A0A1A8SZN9_9GAMM</name>
<dbReference type="InterPro" id="IPR052155">
    <property type="entry name" value="Biofilm_reg_signaling"/>
</dbReference>
<dbReference type="RefSeq" id="WP_067011539.1">
    <property type="nucleotide sequence ID" value="NZ_FLOB01000001.1"/>
</dbReference>
<protein>
    <submittedName>
        <fullName evidence="5">Phytochrome-like protein cph2</fullName>
    </submittedName>
</protein>
<evidence type="ECO:0000259" key="3">
    <source>
        <dbReference type="PROSITE" id="PS50883"/>
    </source>
</evidence>
<dbReference type="InterPro" id="IPR000160">
    <property type="entry name" value="GGDEF_dom"/>
</dbReference>
<dbReference type="InterPro" id="IPR001633">
    <property type="entry name" value="EAL_dom"/>
</dbReference>
<dbReference type="Gene3D" id="3.30.70.270">
    <property type="match status" value="1"/>
</dbReference>
<dbReference type="GO" id="GO:0000160">
    <property type="term" value="P:phosphorelay signal transduction system"/>
    <property type="evidence" value="ECO:0007669"/>
    <property type="project" value="InterPro"/>
</dbReference>
<dbReference type="AlphaFoldDB" id="A0A1A8SZN9"/>
<dbReference type="SUPFAM" id="SSF55073">
    <property type="entry name" value="Nucleotide cyclase"/>
    <property type="match status" value="1"/>
</dbReference>
<evidence type="ECO:0000256" key="1">
    <source>
        <dbReference type="PROSITE-ProRule" id="PRU00169"/>
    </source>
</evidence>
<dbReference type="STRING" id="1792290.MSP8886_00046"/>
<dbReference type="InterPro" id="IPR029787">
    <property type="entry name" value="Nucleotide_cyclase"/>
</dbReference>
<dbReference type="Pfam" id="PF00990">
    <property type="entry name" value="GGDEF"/>
    <property type="match status" value="1"/>
</dbReference>
<dbReference type="Proteomes" id="UP000092544">
    <property type="component" value="Unassembled WGS sequence"/>
</dbReference>
<feature type="domain" description="Response regulatory" evidence="2">
    <location>
        <begin position="7"/>
        <end position="124"/>
    </location>
</feature>
<dbReference type="InterPro" id="IPR043128">
    <property type="entry name" value="Rev_trsase/Diguanyl_cyclase"/>
</dbReference>
<organism evidence="5 6">
    <name type="scientific">Marinomonas spartinae</name>
    <dbReference type="NCBI Taxonomy" id="1792290"/>
    <lineage>
        <taxon>Bacteria</taxon>
        <taxon>Pseudomonadati</taxon>
        <taxon>Pseudomonadota</taxon>
        <taxon>Gammaproteobacteria</taxon>
        <taxon>Oceanospirillales</taxon>
        <taxon>Oceanospirillaceae</taxon>
        <taxon>Marinomonas</taxon>
    </lineage>
</organism>
<keyword evidence="1" id="KW-0597">Phosphoprotein</keyword>
<feature type="domain" description="EAL" evidence="3">
    <location>
        <begin position="310"/>
        <end position="561"/>
    </location>
</feature>
<dbReference type="InterPro" id="IPR001789">
    <property type="entry name" value="Sig_transdc_resp-reg_receiver"/>
</dbReference>
<dbReference type="PANTHER" id="PTHR44757">
    <property type="entry name" value="DIGUANYLATE CYCLASE DGCP"/>
    <property type="match status" value="1"/>
</dbReference>
<dbReference type="SUPFAM" id="SSF141868">
    <property type="entry name" value="EAL domain-like"/>
    <property type="match status" value="1"/>
</dbReference>
<evidence type="ECO:0000313" key="6">
    <source>
        <dbReference type="Proteomes" id="UP000092544"/>
    </source>
</evidence>
<dbReference type="Gene3D" id="3.40.50.2300">
    <property type="match status" value="1"/>
</dbReference>
<dbReference type="PROSITE" id="PS50110">
    <property type="entry name" value="RESPONSE_REGULATORY"/>
    <property type="match status" value="1"/>
</dbReference>